<organism evidence="1 2">
    <name type="scientific">Leptothoe spongobia TAU-MAC 1115</name>
    <dbReference type="NCBI Taxonomy" id="1967444"/>
    <lineage>
        <taxon>Bacteria</taxon>
        <taxon>Bacillati</taxon>
        <taxon>Cyanobacteriota</taxon>
        <taxon>Cyanophyceae</taxon>
        <taxon>Nodosilineales</taxon>
        <taxon>Cymatolegaceae</taxon>
        <taxon>Leptothoe</taxon>
        <taxon>Leptothoe spongobia</taxon>
    </lineage>
</organism>
<proteinExistence type="predicted"/>
<comment type="caution">
    <text evidence="1">The sequence shown here is derived from an EMBL/GenBank/DDBJ whole genome shotgun (WGS) entry which is preliminary data.</text>
</comment>
<evidence type="ECO:0000313" key="2">
    <source>
        <dbReference type="Proteomes" id="UP000717364"/>
    </source>
</evidence>
<reference evidence="1" key="2">
    <citation type="journal article" date="2021" name="Mar. Drugs">
        <title>Genome Reduction and Secondary Metabolism of the Marine Sponge-Associated Cyanobacterium Leptothoe.</title>
        <authorList>
            <person name="Konstantinou D."/>
            <person name="Popin R.V."/>
            <person name="Fewer D.P."/>
            <person name="Sivonen K."/>
            <person name="Gkelis S."/>
        </authorList>
    </citation>
    <scope>NUCLEOTIDE SEQUENCE</scope>
    <source>
        <strain evidence="1">TAU-MAC 1115</strain>
    </source>
</reference>
<dbReference type="Proteomes" id="UP000717364">
    <property type="component" value="Unassembled WGS sequence"/>
</dbReference>
<accession>A0A947GKF6</accession>
<reference evidence="1" key="1">
    <citation type="submission" date="2020-11" db="EMBL/GenBank/DDBJ databases">
        <authorList>
            <person name="Konstantinou D."/>
            <person name="Gkelis S."/>
            <person name="Popin R."/>
            <person name="Fewer D."/>
            <person name="Sivonen K."/>
        </authorList>
    </citation>
    <scope>NUCLEOTIDE SEQUENCE</scope>
    <source>
        <strain evidence="1">TAU-MAC 1115</strain>
    </source>
</reference>
<protein>
    <submittedName>
        <fullName evidence="1">Uncharacterized protein</fullName>
    </submittedName>
</protein>
<keyword evidence="2" id="KW-1185">Reference proteome</keyword>
<dbReference type="RefSeq" id="WP_215610428.1">
    <property type="nucleotide sequence ID" value="NZ_JADOES010000044.1"/>
</dbReference>
<dbReference type="AlphaFoldDB" id="A0A947GKF6"/>
<sequence>MGIAIASFPIVLNRYVKARTSAKKTSTNSPLQEMKAAVQALSYPPFKVPDSVIVYRAQQATVPVKNYSPKSSIDNAFGAIADYLTLSHLPAIAKN</sequence>
<gene>
    <name evidence="1" type="ORF">IXB50_18235</name>
</gene>
<evidence type="ECO:0000313" key="1">
    <source>
        <dbReference type="EMBL" id="MBT9317364.1"/>
    </source>
</evidence>
<dbReference type="EMBL" id="JADOES010000044">
    <property type="protein sequence ID" value="MBT9317364.1"/>
    <property type="molecule type" value="Genomic_DNA"/>
</dbReference>
<name>A0A947GKF6_9CYAN</name>